<evidence type="ECO:0000313" key="2">
    <source>
        <dbReference type="Proteomes" id="UP000664620"/>
    </source>
</evidence>
<accession>A0A939NNF3</accession>
<comment type="caution">
    <text evidence="1">The sequence shown here is derived from an EMBL/GenBank/DDBJ whole genome shotgun (WGS) entry which is preliminary data.</text>
</comment>
<dbReference type="AlphaFoldDB" id="A0A939NNF3"/>
<sequence length="116" mass="13591">MRIFKEVVPINRACLQIMNERDSGNPIRNFFKGFKPTWKDIIDKVPAELENTRIIYEEIYSLLKIKSIQTSIFTVFLVPPAQENHFSKTNCLKISEHNTPVYYVENINANLKDLMN</sequence>
<proteinExistence type="predicted"/>
<organism evidence="1 2">
    <name type="scientific">Klebsiella pneumoniae</name>
    <dbReference type="NCBI Taxonomy" id="573"/>
    <lineage>
        <taxon>Bacteria</taxon>
        <taxon>Pseudomonadati</taxon>
        <taxon>Pseudomonadota</taxon>
        <taxon>Gammaproteobacteria</taxon>
        <taxon>Enterobacterales</taxon>
        <taxon>Enterobacteriaceae</taxon>
        <taxon>Klebsiella/Raoultella group</taxon>
        <taxon>Klebsiella</taxon>
        <taxon>Klebsiella pneumoniae complex</taxon>
    </lineage>
</organism>
<dbReference type="Proteomes" id="UP000664620">
    <property type="component" value="Unassembled WGS sequence"/>
</dbReference>
<protein>
    <submittedName>
        <fullName evidence="1">Uncharacterized protein</fullName>
    </submittedName>
</protein>
<evidence type="ECO:0000313" key="1">
    <source>
        <dbReference type="EMBL" id="MBO2029506.1"/>
    </source>
</evidence>
<name>A0A939NNF3_KLEPN</name>
<gene>
    <name evidence="1" type="ORF">J4734_21140</name>
</gene>
<dbReference type="EMBL" id="JAGETO010000099">
    <property type="protein sequence ID" value="MBO2029506.1"/>
    <property type="molecule type" value="Genomic_DNA"/>
</dbReference>
<reference evidence="1" key="1">
    <citation type="submission" date="2021-03" db="EMBL/GenBank/DDBJ databases">
        <title>Molecular epidemiology and mechanisms of colistin and carbapenem resistance in Enterobacteriaceae from clinical isolates, the environment and porcine samples in Pretoria, South Africa.</title>
        <authorList>
            <person name="Bogoshi D."/>
            <person name="Mbelle N.M."/>
            <person name="Naidoo V."/>
            <person name="Osei Sekyere J."/>
        </authorList>
    </citation>
    <scope>NUCLEOTIDE SEQUENCE</scope>
    <source>
        <strain evidence="1">C034</strain>
    </source>
</reference>